<dbReference type="STRING" id="405436.SAMN05444365_11837"/>
<accession>A0A1H3T7F2</accession>
<organism evidence="1 2">
    <name type="scientific">Micromonospora pattaloongensis</name>
    <dbReference type="NCBI Taxonomy" id="405436"/>
    <lineage>
        <taxon>Bacteria</taxon>
        <taxon>Bacillati</taxon>
        <taxon>Actinomycetota</taxon>
        <taxon>Actinomycetes</taxon>
        <taxon>Micromonosporales</taxon>
        <taxon>Micromonosporaceae</taxon>
        <taxon>Micromonospora</taxon>
    </lineage>
</organism>
<keyword evidence="2" id="KW-1185">Reference proteome</keyword>
<protein>
    <submittedName>
        <fullName evidence="1">Uncharacterized conserved protein, DUF2267 family</fullName>
    </submittedName>
</protein>
<dbReference type="RefSeq" id="WP_091562894.1">
    <property type="nucleotide sequence ID" value="NZ_FNPH01000018.1"/>
</dbReference>
<evidence type="ECO:0000313" key="1">
    <source>
        <dbReference type="EMBL" id="SDZ45645.1"/>
    </source>
</evidence>
<name>A0A1H3T7F2_9ACTN</name>
<dbReference type="InterPro" id="IPR018727">
    <property type="entry name" value="DUF2267"/>
</dbReference>
<dbReference type="Pfam" id="PF10025">
    <property type="entry name" value="DUF2267"/>
    <property type="match status" value="1"/>
</dbReference>
<evidence type="ECO:0000313" key="2">
    <source>
        <dbReference type="Proteomes" id="UP000242415"/>
    </source>
</evidence>
<dbReference type="EMBL" id="FNPH01000018">
    <property type="protein sequence ID" value="SDZ45645.1"/>
    <property type="molecule type" value="Genomic_DNA"/>
</dbReference>
<dbReference type="OrthoDB" id="20942at2"/>
<sequence>MTSSQVAVLDGTVEKTNRVLKDIEQAYGWPRERRNQSYLALRAVLHCLRDRLPVGEAVQLSAQLPLLIRGIYYDGWEPDKAPEKMGRSEFLARVREDFRFEIDGGIERLVQTVLTALRPYITDGEWQDVKSSMPKELMSMLPA</sequence>
<gene>
    <name evidence="1" type="ORF">SAMN05444365_11837</name>
</gene>
<dbReference type="InterPro" id="IPR038282">
    <property type="entry name" value="DUF2267_sf"/>
</dbReference>
<dbReference type="Proteomes" id="UP000242415">
    <property type="component" value="Unassembled WGS sequence"/>
</dbReference>
<dbReference type="Gene3D" id="1.10.490.110">
    <property type="entry name" value="Uncharacterized conserved protein DUF2267"/>
    <property type="match status" value="1"/>
</dbReference>
<reference evidence="2" key="1">
    <citation type="submission" date="2016-10" db="EMBL/GenBank/DDBJ databases">
        <authorList>
            <person name="Varghese N."/>
            <person name="Submissions S."/>
        </authorList>
    </citation>
    <scope>NUCLEOTIDE SEQUENCE [LARGE SCALE GENOMIC DNA]</scope>
    <source>
        <strain evidence="2">DSM 45245</strain>
    </source>
</reference>
<proteinExistence type="predicted"/>
<dbReference type="AlphaFoldDB" id="A0A1H3T7F2"/>